<evidence type="ECO:0000256" key="1">
    <source>
        <dbReference type="ARBA" id="ARBA00000971"/>
    </source>
</evidence>
<feature type="chain" id="PRO_5045232826" description="Peptidyl-prolyl cis-trans isomerase" evidence="7">
    <location>
        <begin position="21"/>
        <end position="144"/>
    </location>
</feature>
<dbReference type="Proteomes" id="UP001242010">
    <property type="component" value="Chromosome"/>
</dbReference>
<dbReference type="InterPro" id="IPR046357">
    <property type="entry name" value="PPIase_dom_sf"/>
</dbReference>
<dbReference type="GO" id="GO:0016853">
    <property type="term" value="F:isomerase activity"/>
    <property type="evidence" value="ECO:0007669"/>
    <property type="project" value="UniProtKB-KW"/>
</dbReference>
<dbReference type="EMBL" id="AP027079">
    <property type="protein sequence ID" value="BDU69558.1"/>
    <property type="molecule type" value="Genomic_DNA"/>
</dbReference>
<evidence type="ECO:0000256" key="7">
    <source>
        <dbReference type="SAM" id="SignalP"/>
    </source>
</evidence>
<evidence type="ECO:0000256" key="2">
    <source>
        <dbReference type="ARBA" id="ARBA00006577"/>
    </source>
</evidence>
<evidence type="ECO:0000313" key="9">
    <source>
        <dbReference type="EMBL" id="BDU69558.1"/>
    </source>
</evidence>
<evidence type="ECO:0000259" key="8">
    <source>
        <dbReference type="PROSITE" id="PS50059"/>
    </source>
</evidence>
<dbReference type="PANTHER" id="PTHR43811:SF19">
    <property type="entry name" value="39 KDA FK506-BINDING NUCLEAR PROTEIN"/>
    <property type="match status" value="1"/>
</dbReference>
<evidence type="ECO:0000256" key="4">
    <source>
        <dbReference type="ARBA" id="ARBA00023235"/>
    </source>
</evidence>
<keyword evidence="7" id="KW-0732">Signal</keyword>
<reference evidence="10" key="1">
    <citation type="journal article" date="2023" name="Int. J. Syst. Evol. Microbiol.">
        <title>Mesoterricola silvestris gen. nov., sp. nov., Mesoterricola sediminis sp. nov., Geothrix oryzae sp. nov., Geothrix edaphica sp. nov., Geothrix rubra sp. nov., and Geothrix limicola sp. nov., six novel members of Acidobacteriota isolated from soils.</title>
        <authorList>
            <person name="Itoh H."/>
            <person name="Sugisawa Y."/>
            <person name="Mise K."/>
            <person name="Xu Z."/>
            <person name="Kuniyasu M."/>
            <person name="Ushijima N."/>
            <person name="Kawano K."/>
            <person name="Kobayashi E."/>
            <person name="Shiratori Y."/>
            <person name="Masuda Y."/>
            <person name="Senoo K."/>
        </authorList>
    </citation>
    <scope>NUCLEOTIDE SEQUENCE [LARGE SCALE GENOMIC DNA]</scope>
    <source>
        <strain evidence="10">Red222</strain>
    </source>
</reference>
<evidence type="ECO:0000256" key="5">
    <source>
        <dbReference type="PROSITE-ProRule" id="PRU00277"/>
    </source>
</evidence>
<dbReference type="RefSeq" id="WP_286353281.1">
    <property type="nucleotide sequence ID" value="NZ_AP027079.1"/>
</dbReference>
<keyword evidence="10" id="KW-1185">Reference proteome</keyword>
<accession>A0ABM8DRM0</accession>
<feature type="domain" description="PPIase FKBP-type" evidence="8">
    <location>
        <begin position="52"/>
        <end position="144"/>
    </location>
</feature>
<dbReference type="Gene3D" id="3.10.50.40">
    <property type="match status" value="1"/>
</dbReference>
<dbReference type="Pfam" id="PF00254">
    <property type="entry name" value="FKBP_C"/>
    <property type="match status" value="1"/>
</dbReference>
<feature type="signal peptide" evidence="7">
    <location>
        <begin position="1"/>
        <end position="20"/>
    </location>
</feature>
<dbReference type="PANTHER" id="PTHR43811">
    <property type="entry name" value="FKBP-TYPE PEPTIDYL-PROLYL CIS-TRANS ISOMERASE FKPA"/>
    <property type="match status" value="1"/>
</dbReference>
<name>A0ABM8DRM0_9BACT</name>
<organism evidence="9 10">
    <name type="scientific">Geothrix oryzae</name>
    <dbReference type="NCBI Taxonomy" id="2927975"/>
    <lineage>
        <taxon>Bacteria</taxon>
        <taxon>Pseudomonadati</taxon>
        <taxon>Acidobacteriota</taxon>
        <taxon>Holophagae</taxon>
        <taxon>Holophagales</taxon>
        <taxon>Holophagaceae</taxon>
        <taxon>Geothrix</taxon>
    </lineage>
</organism>
<sequence>MRASVACLSILLLASTYGCRAPQASTPRLSTSPSGLGVADLAPGGGASPRVGQTCVVEALGWVEENGQKGRLFLDTRKRGYPATFPLGVGRVIKGWDEGLATMRQGGKRLLRVPPALGYAPHEIGDDIPPGATLLFELDLIDIR</sequence>
<dbReference type="PROSITE" id="PS51257">
    <property type="entry name" value="PROKAR_LIPOPROTEIN"/>
    <property type="match status" value="1"/>
</dbReference>
<dbReference type="SUPFAM" id="SSF54534">
    <property type="entry name" value="FKBP-like"/>
    <property type="match status" value="1"/>
</dbReference>
<evidence type="ECO:0000256" key="6">
    <source>
        <dbReference type="RuleBase" id="RU003915"/>
    </source>
</evidence>
<evidence type="ECO:0000313" key="10">
    <source>
        <dbReference type="Proteomes" id="UP001242010"/>
    </source>
</evidence>
<comment type="catalytic activity">
    <reaction evidence="1 5 6">
        <text>[protein]-peptidylproline (omega=180) = [protein]-peptidylproline (omega=0)</text>
        <dbReference type="Rhea" id="RHEA:16237"/>
        <dbReference type="Rhea" id="RHEA-COMP:10747"/>
        <dbReference type="Rhea" id="RHEA-COMP:10748"/>
        <dbReference type="ChEBI" id="CHEBI:83833"/>
        <dbReference type="ChEBI" id="CHEBI:83834"/>
        <dbReference type="EC" id="5.2.1.8"/>
    </reaction>
</comment>
<proteinExistence type="inferred from homology"/>
<dbReference type="EC" id="5.2.1.8" evidence="6"/>
<gene>
    <name evidence="9" type="primary">fbp_2</name>
    <name evidence="9" type="ORF">GETHOR_16590</name>
</gene>
<keyword evidence="3 5" id="KW-0697">Rotamase</keyword>
<evidence type="ECO:0000256" key="3">
    <source>
        <dbReference type="ARBA" id="ARBA00023110"/>
    </source>
</evidence>
<dbReference type="PROSITE" id="PS50059">
    <property type="entry name" value="FKBP_PPIASE"/>
    <property type="match status" value="1"/>
</dbReference>
<protein>
    <recommendedName>
        <fullName evidence="6">Peptidyl-prolyl cis-trans isomerase</fullName>
        <ecNumber evidence="6">5.2.1.8</ecNumber>
    </recommendedName>
</protein>
<dbReference type="InterPro" id="IPR001179">
    <property type="entry name" value="PPIase_FKBP_dom"/>
</dbReference>
<comment type="similarity">
    <text evidence="2 6">Belongs to the FKBP-type PPIase family.</text>
</comment>
<keyword evidence="4 5" id="KW-0413">Isomerase</keyword>